<proteinExistence type="predicted"/>
<reference evidence="1 2" key="1">
    <citation type="journal article" date="2011" name="J. Bacteriol.">
        <title>Genome sequence of Methyloversatilis universalis FAM5T, a methylotrophic representative of the order Rhodocyclales.</title>
        <authorList>
            <person name="Kittichotirat W."/>
            <person name="Good N.M."/>
            <person name="Hall R."/>
            <person name="Bringel F."/>
            <person name="Lajus A."/>
            <person name="Medigue C."/>
            <person name="Smalley N.E."/>
            <person name="Beck D."/>
            <person name="Bumgarner R."/>
            <person name="Vuilleumier S."/>
            <person name="Kalyuzhnaya M.G."/>
        </authorList>
    </citation>
    <scope>NUCLEOTIDE SEQUENCE [LARGE SCALE GENOMIC DNA]</scope>
    <source>
        <strain evidence="2">ATCC BAA-1314 / JCM 13912 / FAM5</strain>
    </source>
</reference>
<protein>
    <submittedName>
        <fullName evidence="1">Uncharacterized protein</fullName>
    </submittedName>
</protein>
<accession>F5R955</accession>
<comment type="caution">
    <text evidence="1">The sequence shown here is derived from an EMBL/GenBank/DDBJ whole genome shotgun (WGS) entry which is preliminary data.</text>
</comment>
<evidence type="ECO:0000313" key="2">
    <source>
        <dbReference type="Proteomes" id="UP000005019"/>
    </source>
</evidence>
<dbReference type="OrthoDB" id="8563506at2"/>
<keyword evidence="2" id="KW-1185">Reference proteome</keyword>
<dbReference type="eggNOG" id="ENOG503349T">
    <property type="taxonomic scope" value="Bacteria"/>
</dbReference>
<dbReference type="AlphaFoldDB" id="F5R955"/>
<dbReference type="Proteomes" id="UP000005019">
    <property type="component" value="Unassembled WGS sequence"/>
</dbReference>
<name>F5R955_METUF</name>
<evidence type="ECO:0000313" key="1">
    <source>
        <dbReference type="EMBL" id="EGK72770.1"/>
    </source>
</evidence>
<sequence>MSYSVQQIKFECLTYIKEFGARMDEWSIGMADDPEHALFGLCGVDPERDIWLWKPALSVNAARTVVDFMTGRYRLHPARASSAAVGGRCVFMYRRSTVTEGS</sequence>
<organism evidence="1 2">
    <name type="scientific">Methyloversatilis universalis (strain ATCC BAA-1314 / DSM 25237 / JCM 13912 / CCUG 52030 / FAM5)</name>
    <dbReference type="NCBI Taxonomy" id="1000565"/>
    <lineage>
        <taxon>Bacteria</taxon>
        <taxon>Pseudomonadati</taxon>
        <taxon>Pseudomonadota</taxon>
        <taxon>Betaproteobacteria</taxon>
        <taxon>Nitrosomonadales</taxon>
        <taxon>Sterolibacteriaceae</taxon>
        <taxon>Methyloversatilis</taxon>
    </lineage>
</organism>
<dbReference type="STRING" id="1000565.METUNv1_00595"/>
<dbReference type="RefSeq" id="WP_008058665.1">
    <property type="nucleotide sequence ID" value="NZ_AFHG01000030.1"/>
</dbReference>
<dbReference type="EMBL" id="AFHG01000030">
    <property type="protein sequence ID" value="EGK72770.1"/>
    <property type="molecule type" value="Genomic_DNA"/>
</dbReference>
<gene>
    <name evidence="1" type="ORF">METUNv1_00595</name>
</gene>